<keyword evidence="12" id="KW-1185">Reference proteome</keyword>
<dbReference type="PROSITE" id="PS51220">
    <property type="entry name" value="NIDO"/>
    <property type="match status" value="1"/>
</dbReference>
<evidence type="ECO:0000256" key="4">
    <source>
        <dbReference type="ARBA" id="ARBA00022737"/>
    </source>
</evidence>
<dbReference type="InterPro" id="IPR001507">
    <property type="entry name" value="ZP_dom"/>
</dbReference>
<evidence type="ECO:0000256" key="7">
    <source>
        <dbReference type="ARBA" id="ARBA00023180"/>
    </source>
</evidence>
<dbReference type="Pfam" id="PF01826">
    <property type="entry name" value="TIL"/>
    <property type="match status" value="3"/>
</dbReference>
<dbReference type="InterPro" id="IPR003886">
    <property type="entry name" value="NIDO_dom"/>
</dbReference>
<evidence type="ECO:0000256" key="1">
    <source>
        <dbReference type="ARBA" id="ARBA00004236"/>
    </source>
</evidence>
<name>A0A9N7UX44_PLEPL</name>
<dbReference type="SMART" id="SM00832">
    <property type="entry name" value="C8"/>
    <property type="match status" value="4"/>
</dbReference>
<dbReference type="GO" id="GO:0007160">
    <property type="term" value="P:cell-matrix adhesion"/>
    <property type="evidence" value="ECO:0007669"/>
    <property type="project" value="InterPro"/>
</dbReference>
<dbReference type="InterPro" id="IPR014853">
    <property type="entry name" value="VWF/SSPO/ZAN-like_Cys-rich_dom"/>
</dbReference>
<dbReference type="SMART" id="SM00241">
    <property type="entry name" value="ZP"/>
    <property type="match status" value="1"/>
</dbReference>
<accession>A0A9N7UX44</accession>
<dbReference type="Pfam" id="PF00100">
    <property type="entry name" value="Zona_pellucida"/>
    <property type="match status" value="1"/>
</dbReference>
<comment type="subcellular location">
    <subcellularLocation>
        <location evidence="1">Cell membrane</location>
    </subcellularLocation>
</comment>
<keyword evidence="2" id="KW-1003">Cell membrane</keyword>
<dbReference type="Pfam" id="PF08742">
    <property type="entry name" value="C8"/>
    <property type="match status" value="4"/>
</dbReference>
<feature type="domain" description="VWFD" evidence="10">
    <location>
        <begin position="435"/>
        <end position="613"/>
    </location>
</feature>
<dbReference type="GO" id="GO:0005886">
    <property type="term" value="C:plasma membrane"/>
    <property type="evidence" value="ECO:0007669"/>
    <property type="project" value="UniProtKB-SubCell"/>
</dbReference>
<dbReference type="InterPro" id="IPR025615">
    <property type="entry name" value="TILa_dom"/>
</dbReference>
<dbReference type="SMART" id="SM00215">
    <property type="entry name" value="VWC_out"/>
    <property type="match status" value="3"/>
</dbReference>
<dbReference type="PROSITE" id="PS51233">
    <property type="entry name" value="VWFD"/>
    <property type="match status" value="4"/>
</dbReference>
<keyword evidence="6" id="KW-1015">Disulfide bond</keyword>
<keyword evidence="3" id="KW-0732">Signal</keyword>
<dbReference type="InterPro" id="IPR036084">
    <property type="entry name" value="Ser_inhib-like_sf"/>
</dbReference>
<evidence type="ECO:0000259" key="8">
    <source>
        <dbReference type="PROSITE" id="PS51034"/>
    </source>
</evidence>
<evidence type="ECO:0000256" key="3">
    <source>
        <dbReference type="ARBA" id="ARBA00022729"/>
    </source>
</evidence>
<dbReference type="Pfam" id="PF06119">
    <property type="entry name" value="NIDO"/>
    <property type="match status" value="1"/>
</dbReference>
<feature type="domain" description="VWFD" evidence="10">
    <location>
        <begin position="1130"/>
        <end position="1337"/>
    </location>
</feature>
<evidence type="ECO:0000256" key="2">
    <source>
        <dbReference type="ARBA" id="ARBA00022475"/>
    </source>
</evidence>
<dbReference type="Pfam" id="PF00094">
    <property type="entry name" value="VWD"/>
    <property type="match status" value="5"/>
</dbReference>
<dbReference type="SMART" id="SM00539">
    <property type="entry name" value="NIDO"/>
    <property type="match status" value="1"/>
</dbReference>
<sequence length="1799" mass="196843">MHGSKDIIAPFWTDLDNRENGQIYYNQYTSGSVLQQATQDINTYFPSINFNANWVFVATWYGVAYFPKSGTSTTVQAVLISGGQYSFVMMNYGIIASTSRSVQAGYDTISSPHHSTIPGSFTSSATGSSSSFRLGSNVNVPGRWAFRTDHGSRGCTFNEQCGHELPYYRIEAKNEHRDSTRVSWTGLVKVFVYNDTIELLKGHPGKAKINGNFVATPLYLNNGTVQVYQSGFSAIISTDFGLEVSYDTSLFVRIRLPYTYQNATCGLCGNFNNDTRDDFKTRQGEGYQPILCQALNVYASQCQQSGIQLPSWRREGFCEIPCPSNSHFESQGTGCPATCVNPNSTHNCPLPAQESCICNSGYILSAGVCVPHAQCGCSFEGRYYSSGQTVILDNNCGRRCSCSFGRMTCRSHSCSPLESCRVEEGERGCRPNSYATCLTRGPGSYQTFDGLMYQYPGACRLTLAKVMGSSAHTHFVVTAEKVPRGQHGFARLLKFEAEGTQVSIEMANSSTVQVNGQQIRLPFSSASNRIQIYHSSIHSIIIRTSFGVTVQTVWPHFVRITAPGVYNGSLGGLCGNYNGHSHDDFRTPNGILVNSSQIFGDSWRDGSLAAHCVESVNNNSTPNYNSSEYCGIIGSREGPFTQCWAMVDPRPHVEVCMEILGGSRDPASTLCEVLRDYALICQQKGVALPHWRNASSCGQTCPFNSHYKPCGTTCPSTCPSLSFPFTCNTVCQEGCQCDDGFVLNGNQCVPPTSCGCHHNGRYRQGGEQFWDSEECQSFCSCNGTTGLVHCRPSSCGPQESCRVVGGDFGCHPNPHGTCSASGDPHYLTFDRKAFDFQGTCRYVLATLCNDTDGLHHFSVEAKNEPWNGLPVSITAEVFVNVWGYRLHIFRERRGVVQVNGINRNLPVLLNGSQVSIYASGSRVFVSADFGLSVTYDGSSTVFISVPASYRGNTCGLCGNFNGNQSDDFRTPSGAIVPTPGQFGTSWKVAGNYTCSDGCGSSCPQCADERPARAQCEVIQAADGPFSFCHEEVDPAPYFNDCVFDVCVSGNAGEDLLCKAIQAYVSACQSANVQIYPWRENTTCRLNCPANSHYELCGTDCGHTCASSVDATCEHFCSEGCFCDEGFVRSGTGCVPLENCGCQYDGFYYDAGESFWTDGCSERCECHAPNDLRCSAASCTPEQECTIRNGQLGCFDAMSTCTVWGDPHYNTFDGALAHFQGTCSYTITESVSHGTNETQFQVNGSVVSLPTTGGALAHIERQGSYIVVNANDLVVQFDGTSTLLVRIGQNHQNRVTGMCGNFNSDPADDKVLPNGTLAQNDNEFGHSWKAPTSQSGCGSTDDENDDGLNDCAFMEEYSELCSIITNTSGPFRACHHHTDPQPFFTSCVYDLCLYTPANGMLCSAISAYESTCSVLGLNIPEWRPALQCAESDPCEQQDCSEHEWCGEKDGVYGCLCDEHHHRPNNESYDSSITCVSSSANMSLSRCQLFEAGFHPGCLHLRDDSCNGSLQDGRLLFHFNNDDQLCGTLLRSNGTHFIYENTVEGDVDPHEGLISREKSIQLHFSCEYPLAQALSMDVGINPMESILNKRLPSGQGLYHLKMIPYEDAGFRFPLMRSRNLEMEIDQRLYIEVQTKGVDDRQISTILDSCWATPFNDAKYPVRWNLISEECPNEEDGTVELVQNGISTVARFSFRMFTFTNFTSIYLHCKVHLCLLAHSNCTAHCYPGFHRRVARDVSHHDSAAISIGPLFQKQGGMRQSSAAGQLTSVTDGAVISHVCSLGEKFIIVSQCVHSRAQGPDLL</sequence>
<evidence type="ECO:0000313" key="11">
    <source>
        <dbReference type="EMBL" id="CAB1437965.1"/>
    </source>
</evidence>
<dbReference type="Pfam" id="PF12714">
    <property type="entry name" value="TILa"/>
    <property type="match status" value="2"/>
</dbReference>
<dbReference type="FunFam" id="2.10.25.10:FF:000055">
    <property type="entry name" value="alpha-tectorin isoform X1"/>
    <property type="match status" value="2"/>
</dbReference>
<keyword evidence="5" id="KW-0472">Membrane</keyword>
<dbReference type="Gene3D" id="2.60.40.4100">
    <property type="entry name" value="Zona pellucida, ZP-C domain"/>
    <property type="match status" value="1"/>
</dbReference>
<proteinExistence type="predicted"/>
<keyword evidence="7" id="KW-0325">Glycoprotein</keyword>
<dbReference type="SUPFAM" id="SSF57567">
    <property type="entry name" value="Serine protease inhibitors"/>
    <property type="match status" value="3"/>
</dbReference>
<dbReference type="Gene3D" id="2.60.40.3210">
    <property type="entry name" value="Zona pellucida, ZP-N domain"/>
    <property type="match status" value="1"/>
</dbReference>
<dbReference type="InterPro" id="IPR001007">
    <property type="entry name" value="VWF_dom"/>
</dbReference>
<dbReference type="InterPro" id="IPR001846">
    <property type="entry name" value="VWF_type-D"/>
</dbReference>
<evidence type="ECO:0000256" key="5">
    <source>
        <dbReference type="ARBA" id="ARBA00023136"/>
    </source>
</evidence>
<dbReference type="InterPro" id="IPR002919">
    <property type="entry name" value="TIL_dom"/>
</dbReference>
<protein>
    <recommendedName>
        <fullName evidence="13">Alpha-tectorin</fullName>
    </recommendedName>
</protein>
<evidence type="ECO:0000313" key="12">
    <source>
        <dbReference type="Proteomes" id="UP001153269"/>
    </source>
</evidence>
<dbReference type="PANTHER" id="PTHR46160">
    <property type="entry name" value="ALPHA-TECTORIN-RELATED"/>
    <property type="match status" value="1"/>
</dbReference>
<keyword evidence="4" id="KW-0677">Repeat</keyword>
<feature type="domain" description="NIDO" evidence="9">
    <location>
        <begin position="10"/>
        <end position="151"/>
    </location>
</feature>
<gene>
    <name evidence="11" type="ORF">PLEPLA_LOCUS25943</name>
</gene>
<dbReference type="InterPro" id="IPR052749">
    <property type="entry name" value="Alpha-tectorin"/>
</dbReference>
<comment type="caution">
    <text evidence="11">The sequence shown here is derived from an EMBL/GenBank/DDBJ whole genome shotgun (WGS) entry which is preliminary data.</text>
</comment>
<dbReference type="SMART" id="SM00216">
    <property type="entry name" value="VWD"/>
    <property type="match status" value="4"/>
</dbReference>
<evidence type="ECO:0008006" key="13">
    <source>
        <dbReference type="Google" id="ProtNLM"/>
    </source>
</evidence>
<organism evidence="11 12">
    <name type="scientific">Pleuronectes platessa</name>
    <name type="common">European plaice</name>
    <dbReference type="NCBI Taxonomy" id="8262"/>
    <lineage>
        <taxon>Eukaryota</taxon>
        <taxon>Metazoa</taxon>
        <taxon>Chordata</taxon>
        <taxon>Craniata</taxon>
        <taxon>Vertebrata</taxon>
        <taxon>Euteleostomi</taxon>
        <taxon>Actinopterygii</taxon>
        <taxon>Neopterygii</taxon>
        <taxon>Teleostei</taxon>
        <taxon>Neoteleostei</taxon>
        <taxon>Acanthomorphata</taxon>
        <taxon>Carangaria</taxon>
        <taxon>Pleuronectiformes</taxon>
        <taxon>Pleuronectoidei</taxon>
        <taxon>Pleuronectidae</taxon>
        <taxon>Pleuronectes</taxon>
    </lineage>
</organism>
<dbReference type="InterPro" id="IPR042235">
    <property type="entry name" value="ZP-C_dom"/>
</dbReference>
<dbReference type="EMBL" id="CADEAL010002090">
    <property type="protein sequence ID" value="CAB1437965.1"/>
    <property type="molecule type" value="Genomic_DNA"/>
</dbReference>
<evidence type="ECO:0000259" key="10">
    <source>
        <dbReference type="PROSITE" id="PS51233"/>
    </source>
</evidence>
<dbReference type="CDD" id="cd19941">
    <property type="entry name" value="TIL"/>
    <property type="match status" value="3"/>
</dbReference>
<dbReference type="PANTHER" id="PTHR46160:SF9">
    <property type="entry name" value="PROTEIN PRY2-RELATED"/>
    <property type="match status" value="1"/>
</dbReference>
<dbReference type="InterPro" id="IPR055355">
    <property type="entry name" value="ZP-C"/>
</dbReference>
<dbReference type="Proteomes" id="UP001153269">
    <property type="component" value="Unassembled WGS sequence"/>
</dbReference>
<reference evidence="11" key="1">
    <citation type="submission" date="2020-03" db="EMBL/GenBank/DDBJ databases">
        <authorList>
            <person name="Weist P."/>
        </authorList>
    </citation>
    <scope>NUCLEOTIDE SEQUENCE</scope>
</reference>
<evidence type="ECO:0000256" key="6">
    <source>
        <dbReference type="ARBA" id="ARBA00023157"/>
    </source>
</evidence>
<dbReference type="Gene3D" id="2.10.25.10">
    <property type="entry name" value="Laminin"/>
    <property type="match status" value="3"/>
</dbReference>
<dbReference type="PROSITE" id="PS51034">
    <property type="entry name" value="ZP_2"/>
    <property type="match status" value="1"/>
</dbReference>
<feature type="domain" description="ZP" evidence="8">
    <location>
        <begin position="1472"/>
        <end position="1725"/>
    </location>
</feature>
<feature type="domain" description="VWFD" evidence="10">
    <location>
        <begin position="121"/>
        <end position="303"/>
    </location>
</feature>
<evidence type="ECO:0000259" key="9">
    <source>
        <dbReference type="PROSITE" id="PS51220"/>
    </source>
</evidence>
<feature type="domain" description="VWFD" evidence="10">
    <location>
        <begin position="816"/>
        <end position="995"/>
    </location>
</feature>